<dbReference type="PANTHER" id="PTHR33116:SF86">
    <property type="entry name" value="REVERSE TRANSCRIPTASE DOMAIN-CONTAINING PROTEIN"/>
    <property type="match status" value="1"/>
</dbReference>
<dbReference type="Proteomes" id="UP000596661">
    <property type="component" value="Chromosome 5"/>
</dbReference>
<dbReference type="InterPro" id="IPR026960">
    <property type="entry name" value="RVT-Znf"/>
</dbReference>
<protein>
    <recommendedName>
        <fullName evidence="2">Reverse transcriptase domain-containing protein</fullName>
    </recommendedName>
</protein>
<comment type="similarity">
    <text evidence="1">Belongs to the LOR family.</text>
</comment>
<dbReference type="EnsemblPlants" id="evm.model.05.1481">
    <property type="protein sequence ID" value="cds.evm.model.05.1481"/>
    <property type="gene ID" value="evm.TU.05.1481"/>
</dbReference>
<evidence type="ECO:0000313" key="3">
    <source>
        <dbReference type="EnsemblPlants" id="cds.evm.model.05.1481"/>
    </source>
</evidence>
<dbReference type="PANTHER" id="PTHR33116">
    <property type="entry name" value="REVERSE TRANSCRIPTASE ZINC-BINDING DOMAIN-CONTAINING PROTEIN-RELATED-RELATED"/>
    <property type="match status" value="1"/>
</dbReference>
<dbReference type="InterPro" id="IPR043502">
    <property type="entry name" value="DNA/RNA_pol_sf"/>
</dbReference>
<dbReference type="CDD" id="cd01650">
    <property type="entry name" value="RT_nLTR_like"/>
    <property type="match status" value="1"/>
</dbReference>
<dbReference type="AlphaFoldDB" id="A0A803PLI3"/>
<reference evidence="3" key="1">
    <citation type="submission" date="2018-11" db="EMBL/GenBank/DDBJ databases">
        <authorList>
            <person name="Grassa J C."/>
        </authorList>
    </citation>
    <scope>NUCLEOTIDE SEQUENCE [LARGE SCALE GENOMIC DNA]</scope>
</reference>
<proteinExistence type="inferred from homology"/>
<organism evidence="3 4">
    <name type="scientific">Cannabis sativa</name>
    <name type="common">Hemp</name>
    <name type="synonym">Marijuana</name>
    <dbReference type="NCBI Taxonomy" id="3483"/>
    <lineage>
        <taxon>Eukaryota</taxon>
        <taxon>Viridiplantae</taxon>
        <taxon>Streptophyta</taxon>
        <taxon>Embryophyta</taxon>
        <taxon>Tracheophyta</taxon>
        <taxon>Spermatophyta</taxon>
        <taxon>Magnoliopsida</taxon>
        <taxon>eudicotyledons</taxon>
        <taxon>Gunneridae</taxon>
        <taxon>Pentapetalae</taxon>
        <taxon>rosids</taxon>
        <taxon>fabids</taxon>
        <taxon>Rosales</taxon>
        <taxon>Cannabaceae</taxon>
        <taxon>Cannabis</taxon>
    </lineage>
</organism>
<dbReference type="Pfam" id="PF00078">
    <property type="entry name" value="RVT_1"/>
    <property type="match status" value="1"/>
</dbReference>
<dbReference type="SUPFAM" id="SSF56672">
    <property type="entry name" value="DNA/RNA polymerases"/>
    <property type="match status" value="1"/>
</dbReference>
<feature type="domain" description="Reverse transcriptase" evidence="2">
    <location>
        <begin position="265"/>
        <end position="489"/>
    </location>
</feature>
<dbReference type="InterPro" id="IPR025659">
    <property type="entry name" value="Tubby-like_C"/>
</dbReference>
<evidence type="ECO:0000256" key="1">
    <source>
        <dbReference type="ARBA" id="ARBA00005437"/>
    </source>
</evidence>
<reference evidence="3" key="2">
    <citation type="submission" date="2021-03" db="UniProtKB">
        <authorList>
            <consortium name="EnsemblPlants"/>
        </authorList>
    </citation>
    <scope>IDENTIFICATION</scope>
</reference>
<dbReference type="InterPro" id="IPR000477">
    <property type="entry name" value="RT_dom"/>
</dbReference>
<dbReference type="InterPro" id="IPR007612">
    <property type="entry name" value="LOR"/>
</dbReference>
<dbReference type="Gramene" id="evm.model.05.1481">
    <property type="protein sequence ID" value="cds.evm.model.05.1481"/>
    <property type="gene ID" value="evm.TU.05.1481"/>
</dbReference>
<dbReference type="InterPro" id="IPR038595">
    <property type="entry name" value="LOR_sf"/>
</dbReference>
<name>A0A803PLI3_CANSA</name>
<dbReference type="Pfam" id="PF13966">
    <property type="entry name" value="zf-RVT"/>
    <property type="match status" value="1"/>
</dbReference>
<evidence type="ECO:0000313" key="4">
    <source>
        <dbReference type="Proteomes" id="UP000596661"/>
    </source>
</evidence>
<dbReference type="SUPFAM" id="SSF54518">
    <property type="entry name" value="Tubby C-terminal domain-like"/>
    <property type="match status" value="1"/>
</dbReference>
<evidence type="ECO:0000259" key="2">
    <source>
        <dbReference type="PROSITE" id="PS50878"/>
    </source>
</evidence>
<dbReference type="PROSITE" id="PS50878">
    <property type="entry name" value="RT_POL"/>
    <property type="match status" value="1"/>
</dbReference>
<sequence>IHQCWEVLSSKLSTTSYLSLQLIDFSTGLEWSLIPICPGCCHLCNSRGTTFAVVRPRRYFFAGLWSSASTMEDKYRVDNYEKKCSSEVYLMDLKGKVLFTIRKKKLQAFGGWVGYRCYMMNISTEEKPWFRVTRQYCKMLMGDLACHISVGCDDKYRIVRIAGKAVGFRIVNLDGKIVAEAKQKQSSSGVVLGDDVLSLEVAPCEDHSLIMALVMVYGLIHDDEVRKALFQMHPDKSPGPDGMTPGFFQKYWHVVGQDVISQVKQFFVTGSFPHALNETNIVLVPKKKQPETMSDLRPISLCNVLYKRKRMGKEGFMALKLKLSKAYDRVEWMFLEQMMLQMGLSREFVSLIMACVSTVKYKITHGGHNLGPIIPSRGIRQGDPLSPYLFLICAEGFSSSVQRYVQNRWLSGCRVARGAPIISHMLFADDSYVYCKANGTEAANVLHLLSVYERASGQKVNFDKSSVFFSNNTRDDVREYICNFLGVSAASENSTYLGLPCTMGRSKKAILGFLKEKMRKKIQRWETRFLSKAGKEVLVKSVAQSLPSFAMTVFLLTKEICTQLEGMMAKFWWKSQSNSSSKGVSWMSWNKLSHHKDVGGLGFRNLRDYNLAFLGKQGWRLLTNENSLVSKLYKARYFPNGDFLSSELGSNPSFIWRSIWEAKSLVKMGARRAIGDGKLTGIIGVPWLPGNENQCITTVHPSLVGRNVDCLMKMEGRGWDEELVNDIFNAHDRNLILSIQLSDTPCDDCWYWSKESASGYSVRSSYKMLQQQNGSWPTAGADKKWQQLWLLDIPGKVKHMLWRALSGCLPTKVQLDTKHVNVDLTCPLCHVDIETIFHVLMQCDFAKSCWNISAIDFKGGGGTPDFANWFGEALLKDTSTVMEERAMIAWRIWLARNDILWSNKTTTVYEVVQSTRTNLDSWKNAQVQRTAPLLNVNHSNGREHWMKPMKHKFKINVDGAIFEAENCFGIGCVIRDQTARLVEAISISKHGGVTPEIAEAIGVKEALS</sequence>
<keyword evidence="4" id="KW-1185">Reference proteome</keyword>
<accession>A0A803PLI3</accession>
<dbReference type="Pfam" id="PF04525">
    <property type="entry name" value="LOR"/>
    <property type="match status" value="1"/>
</dbReference>
<dbReference type="EMBL" id="UZAU01000542">
    <property type="status" value="NOT_ANNOTATED_CDS"/>
    <property type="molecule type" value="Genomic_DNA"/>
</dbReference>
<dbReference type="Gene3D" id="2.40.160.200">
    <property type="entry name" value="LURP1-related"/>
    <property type="match status" value="1"/>
</dbReference>